<proteinExistence type="predicted"/>
<evidence type="ECO:0000256" key="4">
    <source>
        <dbReference type="ARBA" id="ARBA00022960"/>
    </source>
</evidence>
<feature type="transmembrane region" description="Helical" evidence="8">
    <location>
        <begin position="397"/>
        <end position="419"/>
    </location>
</feature>
<feature type="transmembrane region" description="Helical" evidence="8">
    <location>
        <begin position="284"/>
        <end position="306"/>
    </location>
</feature>
<keyword evidence="10" id="KW-1185">Reference proteome</keyword>
<feature type="transmembrane region" description="Helical" evidence="8">
    <location>
        <begin position="460"/>
        <end position="482"/>
    </location>
</feature>
<evidence type="ECO:0000256" key="1">
    <source>
        <dbReference type="ARBA" id="ARBA00004651"/>
    </source>
</evidence>
<keyword evidence="7 8" id="KW-0472">Membrane</keyword>
<feature type="transmembrane region" description="Helical" evidence="8">
    <location>
        <begin position="55"/>
        <end position="78"/>
    </location>
</feature>
<feature type="transmembrane region" description="Helical" evidence="8">
    <location>
        <begin position="166"/>
        <end position="185"/>
    </location>
</feature>
<comment type="subcellular location">
    <subcellularLocation>
        <location evidence="1">Cell membrane</location>
        <topology evidence="1">Multi-pass membrane protein</topology>
    </subcellularLocation>
</comment>
<evidence type="ECO:0000313" key="9">
    <source>
        <dbReference type="EMBL" id="AWR20927.1"/>
    </source>
</evidence>
<dbReference type="OrthoDB" id="9786339at2"/>
<dbReference type="KEGG" id="aum:AURMO_00309"/>
<feature type="transmembrane region" description="Helical" evidence="8">
    <location>
        <begin position="425"/>
        <end position="448"/>
    </location>
</feature>
<dbReference type="AlphaFoldDB" id="A0A2Z3RVM6"/>
<organism evidence="9 10">
    <name type="scientific">Aurantimicrobium photophilum</name>
    <dbReference type="NCBI Taxonomy" id="1987356"/>
    <lineage>
        <taxon>Bacteria</taxon>
        <taxon>Bacillati</taxon>
        <taxon>Actinomycetota</taxon>
        <taxon>Actinomycetes</taxon>
        <taxon>Micrococcales</taxon>
        <taxon>Microbacteriaceae</taxon>
        <taxon>Aurantimicrobium</taxon>
    </lineage>
</organism>
<feature type="transmembrane region" description="Helical" evidence="8">
    <location>
        <begin position="201"/>
        <end position="223"/>
    </location>
</feature>
<reference evidence="9 10" key="1">
    <citation type="submission" date="2017-10" db="EMBL/GenBank/DDBJ databases">
        <title>Genome of an Actinobacterium that displays light-enhanced growth.</title>
        <authorList>
            <person name="Maresca J.A."/>
            <person name="Hempel P."/>
            <person name="Shevchenko O."/>
            <person name="Miller K.J."/>
            <person name="Hahn M.W."/>
        </authorList>
    </citation>
    <scope>NUCLEOTIDE SEQUENCE [LARGE SCALE GENOMIC DNA]</scope>
    <source>
        <strain evidence="9 10">MWH-Mo1</strain>
    </source>
</reference>
<dbReference type="PANTHER" id="PTHR47019">
    <property type="entry name" value="LIPID II FLIPPASE MURJ"/>
    <property type="match status" value="1"/>
</dbReference>
<feature type="transmembrane region" description="Helical" evidence="8">
    <location>
        <begin position="327"/>
        <end position="350"/>
    </location>
</feature>
<dbReference type="GO" id="GO:0015648">
    <property type="term" value="F:lipid-linked peptidoglycan transporter activity"/>
    <property type="evidence" value="ECO:0007669"/>
    <property type="project" value="TreeGrafter"/>
</dbReference>
<feature type="transmembrane region" description="Helical" evidence="8">
    <location>
        <begin position="362"/>
        <end position="385"/>
    </location>
</feature>
<dbReference type="CDD" id="cd13123">
    <property type="entry name" value="MATE_MurJ_like"/>
    <property type="match status" value="1"/>
</dbReference>
<evidence type="ECO:0000313" key="10">
    <source>
        <dbReference type="Proteomes" id="UP000246894"/>
    </source>
</evidence>
<evidence type="ECO:0000256" key="7">
    <source>
        <dbReference type="ARBA" id="ARBA00023136"/>
    </source>
</evidence>
<keyword evidence="6 8" id="KW-1133">Transmembrane helix</keyword>
<evidence type="ECO:0000256" key="8">
    <source>
        <dbReference type="SAM" id="Phobius"/>
    </source>
</evidence>
<feature type="transmembrane region" description="Helical" evidence="8">
    <location>
        <begin position="21"/>
        <end position="43"/>
    </location>
</feature>
<feature type="transmembrane region" description="Helical" evidence="8">
    <location>
        <begin position="494"/>
        <end position="519"/>
    </location>
</feature>
<dbReference type="RefSeq" id="WP_110232828.1">
    <property type="nucleotide sequence ID" value="NZ_CP023994.1"/>
</dbReference>
<dbReference type="InterPro" id="IPR004268">
    <property type="entry name" value="MurJ"/>
</dbReference>
<evidence type="ECO:0000256" key="6">
    <source>
        <dbReference type="ARBA" id="ARBA00022989"/>
    </source>
</evidence>
<keyword evidence="3 8" id="KW-0812">Transmembrane</keyword>
<sequence>MASSTIARASTLMAVGTTASRVLGFVKAMVLATAIGVTASVGADSFAVGNMLPNSVYMVLIGGVLSAVLVPQIVQAMAGHDGGSAYVNKLVTIAMVFLLAITALAMALAPFLVRLYAMAWSPEQLALAVGFAYWCLPQIFFYGLFNILGEVLNAKKVFGPSSWAPVLNNIVAISGLAVYIALFGADPDGNRGLDDWSSGQIALLAGSATLGVIAQSIILSLAWRKAGIRYRPDFLWRGVGFGTLGKIAGWSLATVIVMQLGGIVTTNVASTASGKGASVAALQYAWLIFMLPYSILAFSIGTAYFTRLAEHARNNKPEDMRADVSSALRVIGLVMTGSAAIVFVTAPFIALVLMDGAKPADIAALAVVIMMYILSLTPYGMLFVIQRTYFAFNDTRTPFFFTVLQILLFVGGSLLVLAFSPVELVAAMLALSFTFATMIQVAVGMFFLRKKIGGIDGKRVFVSHLKFGIAVIPTVIAGYFMLQFSAAYIDTDNLAVAIIESIIYAAILGSIYFAVLWLMRSEEITELVSQVKGKLTRR</sequence>
<feature type="transmembrane region" description="Helical" evidence="8">
    <location>
        <begin position="125"/>
        <end position="145"/>
    </location>
</feature>
<keyword evidence="2" id="KW-1003">Cell membrane</keyword>
<keyword evidence="4" id="KW-0133">Cell shape</keyword>
<accession>A0A2Z3RVM6</accession>
<evidence type="ECO:0000256" key="2">
    <source>
        <dbReference type="ARBA" id="ARBA00022475"/>
    </source>
</evidence>
<dbReference type="GO" id="GO:0009252">
    <property type="term" value="P:peptidoglycan biosynthetic process"/>
    <property type="evidence" value="ECO:0007669"/>
    <property type="project" value="UniProtKB-KW"/>
</dbReference>
<dbReference type="GO" id="GO:0034204">
    <property type="term" value="P:lipid translocation"/>
    <property type="evidence" value="ECO:0007669"/>
    <property type="project" value="TreeGrafter"/>
</dbReference>
<dbReference type="PRINTS" id="PR01806">
    <property type="entry name" value="VIRFACTRMVIN"/>
</dbReference>
<keyword evidence="5" id="KW-0573">Peptidoglycan synthesis</keyword>
<dbReference type="PANTHER" id="PTHR47019:SF1">
    <property type="entry name" value="LIPID II FLIPPASE MURJ"/>
    <property type="match status" value="1"/>
</dbReference>
<dbReference type="NCBIfam" id="TIGR01695">
    <property type="entry name" value="murJ_mviN"/>
    <property type="match status" value="1"/>
</dbReference>
<dbReference type="EMBL" id="CP023994">
    <property type="protein sequence ID" value="AWR20927.1"/>
    <property type="molecule type" value="Genomic_DNA"/>
</dbReference>
<gene>
    <name evidence="9" type="ORF">AURMO_00309</name>
</gene>
<protein>
    <submittedName>
        <fullName evidence="9">Putative peptidoglycan biosynthesis protein MviN</fullName>
    </submittedName>
</protein>
<name>A0A2Z3RVM6_9MICO</name>
<dbReference type="GO" id="GO:0008360">
    <property type="term" value="P:regulation of cell shape"/>
    <property type="evidence" value="ECO:0007669"/>
    <property type="project" value="UniProtKB-KW"/>
</dbReference>
<evidence type="ECO:0000256" key="3">
    <source>
        <dbReference type="ARBA" id="ARBA00022692"/>
    </source>
</evidence>
<dbReference type="Proteomes" id="UP000246894">
    <property type="component" value="Chromosome"/>
</dbReference>
<feature type="transmembrane region" description="Helical" evidence="8">
    <location>
        <begin position="90"/>
        <end position="113"/>
    </location>
</feature>
<evidence type="ECO:0000256" key="5">
    <source>
        <dbReference type="ARBA" id="ARBA00022984"/>
    </source>
</evidence>
<dbReference type="Pfam" id="PF03023">
    <property type="entry name" value="MurJ"/>
    <property type="match status" value="1"/>
</dbReference>
<dbReference type="GO" id="GO:0005886">
    <property type="term" value="C:plasma membrane"/>
    <property type="evidence" value="ECO:0007669"/>
    <property type="project" value="UniProtKB-SubCell"/>
</dbReference>
<dbReference type="InterPro" id="IPR051050">
    <property type="entry name" value="Lipid_II_flippase_MurJ/MviN"/>
</dbReference>
<feature type="transmembrane region" description="Helical" evidence="8">
    <location>
        <begin position="244"/>
        <end position="264"/>
    </location>
</feature>